<dbReference type="GO" id="GO:0008168">
    <property type="term" value="F:methyltransferase activity"/>
    <property type="evidence" value="ECO:0007669"/>
    <property type="project" value="InterPro"/>
</dbReference>
<dbReference type="InterPro" id="IPR036388">
    <property type="entry name" value="WH-like_DNA-bd_sf"/>
</dbReference>
<keyword evidence="3" id="KW-1185">Reference proteome</keyword>
<proteinExistence type="predicted"/>
<dbReference type="EMBL" id="BPVZ01000148">
    <property type="protein sequence ID" value="GKV41241.1"/>
    <property type="molecule type" value="Genomic_DNA"/>
</dbReference>
<reference evidence="2 3" key="1">
    <citation type="journal article" date="2021" name="Commun. Biol.">
        <title>The genome of Shorea leprosula (Dipterocarpaceae) highlights the ecological relevance of drought in aseasonal tropical rainforests.</title>
        <authorList>
            <person name="Ng K.K.S."/>
            <person name="Kobayashi M.J."/>
            <person name="Fawcett J.A."/>
            <person name="Hatakeyama M."/>
            <person name="Paape T."/>
            <person name="Ng C.H."/>
            <person name="Ang C.C."/>
            <person name="Tnah L.H."/>
            <person name="Lee C.T."/>
            <person name="Nishiyama T."/>
            <person name="Sese J."/>
            <person name="O'Brien M.J."/>
            <person name="Copetti D."/>
            <person name="Mohd Noor M.I."/>
            <person name="Ong R.C."/>
            <person name="Putra M."/>
            <person name="Sireger I.Z."/>
            <person name="Indrioko S."/>
            <person name="Kosugi Y."/>
            <person name="Izuno A."/>
            <person name="Isagi Y."/>
            <person name="Lee S.L."/>
            <person name="Shimizu K.K."/>
        </authorList>
    </citation>
    <scope>NUCLEOTIDE SEQUENCE [LARGE SCALE GENOMIC DNA]</scope>
    <source>
        <strain evidence="2">214</strain>
    </source>
</reference>
<dbReference type="InterPro" id="IPR029063">
    <property type="entry name" value="SAM-dependent_MTases_sf"/>
</dbReference>
<evidence type="ECO:0000313" key="2">
    <source>
        <dbReference type="EMBL" id="GKV41241.1"/>
    </source>
</evidence>
<dbReference type="Gene3D" id="1.10.10.10">
    <property type="entry name" value="Winged helix-like DNA-binding domain superfamily/Winged helix DNA-binding domain"/>
    <property type="match status" value="1"/>
</dbReference>
<gene>
    <name evidence="2" type="ORF">SLEP1_g48806</name>
</gene>
<dbReference type="InterPro" id="IPR012967">
    <property type="entry name" value="COMT_dimerisation"/>
</dbReference>
<organism evidence="2 3">
    <name type="scientific">Rubroshorea leprosula</name>
    <dbReference type="NCBI Taxonomy" id="152421"/>
    <lineage>
        <taxon>Eukaryota</taxon>
        <taxon>Viridiplantae</taxon>
        <taxon>Streptophyta</taxon>
        <taxon>Embryophyta</taxon>
        <taxon>Tracheophyta</taxon>
        <taxon>Spermatophyta</taxon>
        <taxon>Magnoliopsida</taxon>
        <taxon>eudicotyledons</taxon>
        <taxon>Gunneridae</taxon>
        <taxon>Pentapetalae</taxon>
        <taxon>rosids</taxon>
        <taxon>malvids</taxon>
        <taxon>Malvales</taxon>
        <taxon>Dipterocarpaceae</taxon>
        <taxon>Rubroshorea</taxon>
    </lineage>
</organism>
<dbReference type="GO" id="GO:0046983">
    <property type="term" value="F:protein dimerization activity"/>
    <property type="evidence" value="ECO:0007669"/>
    <property type="project" value="InterPro"/>
</dbReference>
<dbReference type="Pfam" id="PF08100">
    <property type="entry name" value="Dimerisation"/>
    <property type="match status" value="1"/>
</dbReference>
<comment type="caution">
    <text evidence="2">The sequence shown here is derived from an EMBL/GenBank/DDBJ whole genome shotgun (WGS) entry which is preliminary data.</text>
</comment>
<dbReference type="PANTHER" id="PTHR11746">
    <property type="entry name" value="O-METHYLTRANSFERASE"/>
    <property type="match status" value="1"/>
</dbReference>
<accession>A0AAV5LUQ1</accession>
<dbReference type="PROSITE" id="PS51683">
    <property type="entry name" value="SAM_OMT_II"/>
    <property type="match status" value="1"/>
</dbReference>
<evidence type="ECO:0000259" key="1">
    <source>
        <dbReference type="Pfam" id="PF08100"/>
    </source>
</evidence>
<name>A0AAV5LUQ1_9ROSI</name>
<dbReference type="InterPro" id="IPR016461">
    <property type="entry name" value="COMT-like"/>
</dbReference>
<dbReference type="Gene3D" id="3.40.50.150">
    <property type="entry name" value="Vaccinia Virus protein VP39"/>
    <property type="match status" value="1"/>
</dbReference>
<dbReference type="InterPro" id="IPR036390">
    <property type="entry name" value="WH_DNA-bd_sf"/>
</dbReference>
<dbReference type="AlphaFoldDB" id="A0AAV5LUQ1"/>
<protein>
    <recommendedName>
        <fullName evidence="1">O-methyltransferase dimerisation domain-containing protein</fullName>
    </recommendedName>
</protein>
<feature type="domain" description="O-methyltransferase dimerisation" evidence="1">
    <location>
        <begin position="17"/>
        <end position="108"/>
    </location>
</feature>
<dbReference type="SUPFAM" id="SSF46785">
    <property type="entry name" value="Winged helix' DNA-binding domain"/>
    <property type="match status" value="1"/>
</dbReference>
<dbReference type="SUPFAM" id="SSF53335">
    <property type="entry name" value="S-adenosyl-L-methionine-dependent methyltransferases"/>
    <property type="match status" value="1"/>
</dbReference>
<sequence length="218" mass="23944">MEETMETQHRARLAIFELVNMLSVPMSLNAIVRLNVPNAIWQGGANTALTASQIVSKVLPSDGGDAENLQRILRMLTSYGVFAEVLHDTDRAERKYSLTEIGKMLVTDANGLSCKSYVLQHFQDKLMKAWPLVHEAVVDPTSEPFVKVNSEPAYTYYGKRLEMTGLMQKAMSGVPVPFMKAMLEAYSGFDGIQRLVDVGGSTGHCLRMICPGGLSISA</sequence>
<evidence type="ECO:0000313" key="3">
    <source>
        <dbReference type="Proteomes" id="UP001054252"/>
    </source>
</evidence>
<dbReference type="Proteomes" id="UP001054252">
    <property type="component" value="Unassembled WGS sequence"/>
</dbReference>